<dbReference type="PhylomeDB" id="B8LUG8"/>
<feature type="transmembrane region" description="Helical" evidence="2">
    <location>
        <begin position="74"/>
        <end position="94"/>
    </location>
</feature>
<sequence length="156" mass="16613">MALPYGVLTDRVGRKPFVLSSTIATALSEVRPGVVCSSYVLIHVATLFRLVSLTIIAELVASPMATYTLSIEPWILYMLDVVIMLAGAACSIFVPETLDEAKAREAETASDPDDEKKIEETSQTSLLKSSVFGMTTYNHSSLSLKRGGGGGVNPGS</sequence>
<feature type="transmembrane region" description="Helical" evidence="2">
    <location>
        <begin position="40"/>
        <end position="62"/>
    </location>
</feature>
<name>B8LUG8_TALSN</name>
<dbReference type="HOGENOM" id="CLU_1687897_0_0_1"/>
<keyword evidence="2" id="KW-1133">Transmembrane helix</keyword>
<dbReference type="InParanoid" id="B8LUG8"/>
<reference evidence="4" key="1">
    <citation type="journal article" date="2015" name="Genome Announc.">
        <title>Genome sequence of the AIDS-associated pathogen Penicillium marneffei (ATCC18224) and its near taxonomic relative Talaromyces stipitatus (ATCC10500).</title>
        <authorList>
            <person name="Nierman W.C."/>
            <person name="Fedorova-Abrams N.D."/>
            <person name="Andrianopoulos A."/>
        </authorList>
    </citation>
    <scope>NUCLEOTIDE SEQUENCE [LARGE SCALE GENOMIC DNA]</scope>
    <source>
        <strain evidence="4">ATCC 10500 / CBS 375.48 / QM 6759 / NRRL 1006</strain>
    </source>
</reference>
<protein>
    <submittedName>
        <fullName evidence="3">Uncharacterized protein</fullName>
    </submittedName>
</protein>
<evidence type="ECO:0000256" key="2">
    <source>
        <dbReference type="SAM" id="Phobius"/>
    </source>
</evidence>
<dbReference type="Proteomes" id="UP000001745">
    <property type="component" value="Unassembled WGS sequence"/>
</dbReference>
<dbReference type="VEuPathDB" id="FungiDB:TSTA_071380"/>
<dbReference type="EMBL" id="EQ962652">
    <property type="protein sequence ID" value="EED23741.1"/>
    <property type="molecule type" value="Genomic_DNA"/>
</dbReference>
<dbReference type="SUPFAM" id="SSF103473">
    <property type="entry name" value="MFS general substrate transporter"/>
    <property type="match status" value="1"/>
</dbReference>
<evidence type="ECO:0000313" key="4">
    <source>
        <dbReference type="Proteomes" id="UP000001745"/>
    </source>
</evidence>
<keyword evidence="4" id="KW-1185">Reference proteome</keyword>
<accession>B8LUG8</accession>
<keyword evidence="2" id="KW-0472">Membrane</keyword>
<dbReference type="RefSeq" id="XP_002341128.1">
    <property type="nucleotide sequence ID" value="XM_002341087.1"/>
</dbReference>
<dbReference type="OrthoDB" id="194139at2759"/>
<feature type="region of interest" description="Disordered" evidence="1">
    <location>
        <begin position="104"/>
        <end position="123"/>
    </location>
</feature>
<gene>
    <name evidence="3" type="ORF">TSTA_071380</name>
</gene>
<keyword evidence="2" id="KW-0812">Transmembrane</keyword>
<organism evidence="3 4">
    <name type="scientific">Talaromyces stipitatus (strain ATCC 10500 / CBS 375.48 / QM 6759 / NRRL 1006)</name>
    <name type="common">Penicillium stipitatum</name>
    <dbReference type="NCBI Taxonomy" id="441959"/>
    <lineage>
        <taxon>Eukaryota</taxon>
        <taxon>Fungi</taxon>
        <taxon>Dikarya</taxon>
        <taxon>Ascomycota</taxon>
        <taxon>Pezizomycotina</taxon>
        <taxon>Eurotiomycetes</taxon>
        <taxon>Eurotiomycetidae</taxon>
        <taxon>Eurotiales</taxon>
        <taxon>Trichocomaceae</taxon>
        <taxon>Talaromyces</taxon>
        <taxon>Talaromyces sect. Talaromyces</taxon>
    </lineage>
</organism>
<dbReference type="GeneID" id="8103902"/>
<dbReference type="AlphaFoldDB" id="B8LUG8"/>
<dbReference type="InterPro" id="IPR036259">
    <property type="entry name" value="MFS_trans_sf"/>
</dbReference>
<evidence type="ECO:0000313" key="3">
    <source>
        <dbReference type="EMBL" id="EED23741.1"/>
    </source>
</evidence>
<evidence type="ECO:0000256" key="1">
    <source>
        <dbReference type="SAM" id="MobiDB-lite"/>
    </source>
</evidence>
<proteinExistence type="predicted"/>